<evidence type="ECO:0000256" key="1">
    <source>
        <dbReference type="ARBA" id="ARBA00001933"/>
    </source>
</evidence>
<evidence type="ECO:0000313" key="10">
    <source>
        <dbReference type="Proteomes" id="UP001642484"/>
    </source>
</evidence>
<evidence type="ECO:0000256" key="3">
    <source>
        <dbReference type="ARBA" id="ARBA00022793"/>
    </source>
</evidence>
<evidence type="ECO:0000256" key="4">
    <source>
        <dbReference type="ARBA" id="ARBA00022898"/>
    </source>
</evidence>
<dbReference type="InterPro" id="IPR015424">
    <property type="entry name" value="PyrdxlP-dep_Trfase"/>
</dbReference>
<accession>A0ABP0JGL8</accession>
<comment type="similarity">
    <text evidence="2 6">Belongs to the group II decarboxylase family.</text>
</comment>
<comment type="caution">
    <text evidence="9">The sequence shown here is derived from an EMBL/GenBank/DDBJ whole genome shotgun (WGS) entry which is preliminary data.</text>
</comment>
<dbReference type="Gene3D" id="3.90.1150.10">
    <property type="entry name" value="Aspartate Aminotransferase, domain 1"/>
    <property type="match status" value="1"/>
</dbReference>
<comment type="cofactor">
    <cofactor evidence="1 6">
        <name>pyridoxal 5'-phosphate</name>
        <dbReference type="ChEBI" id="CHEBI:597326"/>
    </cofactor>
</comment>
<dbReference type="EMBL" id="CAXAMN010005335">
    <property type="protein sequence ID" value="CAK9013338.1"/>
    <property type="molecule type" value="Genomic_DNA"/>
</dbReference>
<proteinExistence type="inferred from homology"/>
<dbReference type="PANTHER" id="PTHR11999">
    <property type="entry name" value="GROUP II PYRIDOXAL-5-PHOSPHATE DECARBOXYLASE"/>
    <property type="match status" value="1"/>
</dbReference>
<dbReference type="PRINTS" id="PR00800">
    <property type="entry name" value="YHDCRBOXLASE"/>
</dbReference>
<evidence type="ECO:0000256" key="7">
    <source>
        <dbReference type="SAM" id="MobiDB-lite"/>
    </source>
</evidence>
<protein>
    <recommendedName>
        <fullName evidence="11">Aromatic-L-amino-acid decarboxylase</fullName>
    </recommendedName>
</protein>
<keyword evidence="10" id="KW-1185">Reference proteome</keyword>
<feature type="region of interest" description="Disordered" evidence="7">
    <location>
        <begin position="1"/>
        <end position="36"/>
    </location>
</feature>
<reference evidence="9 10" key="1">
    <citation type="submission" date="2024-02" db="EMBL/GenBank/DDBJ databases">
        <authorList>
            <person name="Chen Y."/>
            <person name="Shah S."/>
            <person name="Dougan E. K."/>
            <person name="Thang M."/>
            <person name="Chan C."/>
        </authorList>
    </citation>
    <scope>NUCLEOTIDE SEQUENCE [LARGE SCALE GENOMIC DNA]</scope>
</reference>
<name>A0ABP0JGL8_9DINO</name>
<keyword evidence="5 6" id="KW-0456">Lyase</keyword>
<dbReference type="EMBL" id="CAXAMN010005224">
    <property type="protein sequence ID" value="CAK9012918.1"/>
    <property type="molecule type" value="Genomic_DNA"/>
</dbReference>
<dbReference type="Gene3D" id="1.20.1340.10">
    <property type="entry name" value="dopa decarboxylase, N-terminal domain"/>
    <property type="match status" value="1"/>
</dbReference>
<dbReference type="Proteomes" id="UP001642484">
    <property type="component" value="Unassembled WGS sequence"/>
</dbReference>
<organism evidence="9 10">
    <name type="scientific">Durusdinium trenchii</name>
    <dbReference type="NCBI Taxonomy" id="1381693"/>
    <lineage>
        <taxon>Eukaryota</taxon>
        <taxon>Sar</taxon>
        <taxon>Alveolata</taxon>
        <taxon>Dinophyceae</taxon>
        <taxon>Suessiales</taxon>
        <taxon>Symbiodiniaceae</taxon>
        <taxon>Durusdinium</taxon>
    </lineage>
</organism>
<sequence length="549" mass="60375">MDAARGIRRLPGLGRTPRRIEPTRRPRIPTASAGGVRARTGGFGVAALGSVGSVRSVRRRMGARESSAMAPPKKVDGDILVKLGQQTLEAISRFTKSIPQQGVWKDVEPGQLAADFAKEPPVEPTEYGQILQKLETTIFPGALSWQHPKFMAYYPSSSSVPAILSETVIASIGSVGLQWKSNPIGTELEVVVMDWVAQFLGIGPAFHHTSGVGGGIIQNTAGEAMLNIMICARTRMHRRLQPDLSWEDAFHQDSSSFVVYISDQAHFSVEKACRLAGLRCRRVAARLEGNFSLQPSDVKEAMEKDRAAGLKPVALVLTYGSTNTSGTDDIAAFKDFAQEDDLWIHVDAAYAGAAWSLDEFKKDSQAVSEVVTSVNMNGSKWFLCGFDSAFLWVRDRQLLLDVFSASGVYMADAGELSIYNPEFKDWSVPLGRRFRALRIWMVFEYFGTSGIRSYIQQAIDQANWLRERIEEEPKGLFEQPVTTKFGLVCVRCPSDEATLGLASRLSELGYGIAPSKICDRDALRIALGSTATTQAHVEQLWKDMLAFVQ</sequence>
<dbReference type="PANTHER" id="PTHR11999:SF70">
    <property type="entry name" value="MIP05841P"/>
    <property type="match status" value="1"/>
</dbReference>
<evidence type="ECO:0000256" key="2">
    <source>
        <dbReference type="ARBA" id="ARBA00009533"/>
    </source>
</evidence>
<gene>
    <name evidence="8" type="ORF">CCMP2556_LOCUS11045</name>
    <name evidence="9" type="ORF">CCMP2556_LOCUS11232</name>
</gene>
<dbReference type="InterPro" id="IPR015422">
    <property type="entry name" value="PyrdxlP-dep_Trfase_small"/>
</dbReference>
<evidence type="ECO:0000313" key="8">
    <source>
        <dbReference type="EMBL" id="CAK9012918.1"/>
    </source>
</evidence>
<dbReference type="SUPFAM" id="SSF53383">
    <property type="entry name" value="PLP-dependent transferases"/>
    <property type="match status" value="1"/>
</dbReference>
<evidence type="ECO:0000256" key="6">
    <source>
        <dbReference type="RuleBase" id="RU000382"/>
    </source>
</evidence>
<keyword evidence="3" id="KW-0210">Decarboxylase</keyword>
<evidence type="ECO:0000256" key="5">
    <source>
        <dbReference type="ARBA" id="ARBA00023239"/>
    </source>
</evidence>
<dbReference type="InterPro" id="IPR010977">
    <property type="entry name" value="Aromatic_deC"/>
</dbReference>
<dbReference type="Gene3D" id="3.40.640.10">
    <property type="entry name" value="Type I PLP-dependent aspartate aminotransferase-like (Major domain)"/>
    <property type="match status" value="1"/>
</dbReference>
<keyword evidence="4 6" id="KW-0663">Pyridoxal phosphate</keyword>
<dbReference type="InterPro" id="IPR002129">
    <property type="entry name" value="PyrdxlP-dep_de-COase"/>
</dbReference>
<dbReference type="Pfam" id="PF00282">
    <property type="entry name" value="Pyridoxal_deC"/>
    <property type="match status" value="1"/>
</dbReference>
<evidence type="ECO:0000313" key="9">
    <source>
        <dbReference type="EMBL" id="CAK9013338.1"/>
    </source>
</evidence>
<evidence type="ECO:0008006" key="11">
    <source>
        <dbReference type="Google" id="ProtNLM"/>
    </source>
</evidence>
<dbReference type="InterPro" id="IPR015421">
    <property type="entry name" value="PyrdxlP-dep_Trfase_major"/>
</dbReference>